<evidence type="ECO:0000313" key="3">
    <source>
        <dbReference type="Proteomes" id="UP001309876"/>
    </source>
</evidence>
<proteinExistence type="predicted"/>
<dbReference type="AlphaFoldDB" id="A0AAN7SV10"/>
<feature type="domain" description="CoA-binding" evidence="1">
    <location>
        <begin position="44"/>
        <end position="151"/>
    </location>
</feature>
<dbReference type="EMBL" id="JAVRRJ010000008">
    <property type="protein sequence ID" value="KAK5082258.1"/>
    <property type="molecule type" value="Genomic_DNA"/>
</dbReference>
<organism evidence="2 3">
    <name type="scientific">Lithohypha guttulata</name>
    <dbReference type="NCBI Taxonomy" id="1690604"/>
    <lineage>
        <taxon>Eukaryota</taxon>
        <taxon>Fungi</taxon>
        <taxon>Dikarya</taxon>
        <taxon>Ascomycota</taxon>
        <taxon>Pezizomycotina</taxon>
        <taxon>Eurotiomycetes</taxon>
        <taxon>Chaetothyriomycetidae</taxon>
        <taxon>Chaetothyriales</taxon>
        <taxon>Trichomeriaceae</taxon>
        <taxon>Lithohypha</taxon>
    </lineage>
</organism>
<dbReference type="InterPro" id="IPR003781">
    <property type="entry name" value="CoA-bd"/>
</dbReference>
<dbReference type="PANTHER" id="PTHR33303">
    <property type="entry name" value="CYTOPLASMIC PROTEIN-RELATED"/>
    <property type="match status" value="1"/>
</dbReference>
<evidence type="ECO:0000259" key="1">
    <source>
        <dbReference type="Pfam" id="PF13380"/>
    </source>
</evidence>
<dbReference type="PANTHER" id="PTHR33303:SF2">
    <property type="entry name" value="COA-BINDING DOMAIN-CONTAINING PROTEIN"/>
    <property type="match status" value="1"/>
</dbReference>
<dbReference type="Gene3D" id="3.40.50.720">
    <property type="entry name" value="NAD(P)-binding Rossmann-like Domain"/>
    <property type="match status" value="1"/>
</dbReference>
<sequence>MSLLRQGTYHVDSYDSYYKQLYVRQLEESTMEAAAKRFFTSPYFAVVGASQDRSKFGFKIFAWYHAHTLAVIPINPSRPSIALPSKTYTTVASPGALPDPPQTALSFLTPPSVTRKVLEDARTAGVKSVWLQPGSYDEGVMKYAKDNFENAVGGFDEGTVGGEGWCVLVDGENCLEAAGRVVQRQKL</sequence>
<name>A0AAN7SV10_9EURO</name>
<dbReference type="Proteomes" id="UP001309876">
    <property type="component" value="Unassembled WGS sequence"/>
</dbReference>
<accession>A0AAN7SV10</accession>
<dbReference type="InterPro" id="IPR036291">
    <property type="entry name" value="NAD(P)-bd_dom_sf"/>
</dbReference>
<gene>
    <name evidence="2" type="ORF">LTR05_007402</name>
</gene>
<reference evidence="2 3" key="1">
    <citation type="submission" date="2023-08" db="EMBL/GenBank/DDBJ databases">
        <title>Black Yeasts Isolated from many extreme environments.</title>
        <authorList>
            <person name="Coleine C."/>
            <person name="Stajich J.E."/>
            <person name="Selbmann L."/>
        </authorList>
    </citation>
    <scope>NUCLEOTIDE SEQUENCE [LARGE SCALE GENOMIC DNA]</scope>
    <source>
        <strain evidence="2 3">CCFEE 5910</strain>
    </source>
</reference>
<protein>
    <recommendedName>
        <fullName evidence="1">CoA-binding domain-containing protein</fullName>
    </recommendedName>
</protein>
<dbReference type="SUPFAM" id="SSF51735">
    <property type="entry name" value="NAD(P)-binding Rossmann-fold domains"/>
    <property type="match status" value="1"/>
</dbReference>
<evidence type="ECO:0000313" key="2">
    <source>
        <dbReference type="EMBL" id="KAK5082258.1"/>
    </source>
</evidence>
<dbReference type="Pfam" id="PF13380">
    <property type="entry name" value="CoA_binding_2"/>
    <property type="match status" value="1"/>
</dbReference>
<keyword evidence="3" id="KW-1185">Reference proteome</keyword>
<comment type="caution">
    <text evidence="2">The sequence shown here is derived from an EMBL/GenBank/DDBJ whole genome shotgun (WGS) entry which is preliminary data.</text>
</comment>